<dbReference type="AlphaFoldDB" id="A0A2P8II80"/>
<sequence length="272" mass="28945">MSIVPNSPALAELHHGAPCWVDIATTDLQATTDFYAGLFGWNFADAPGNAIALVDGVPVAELVAAAEPSAWTLYLNTPHARATAEKAQALGGHVLGEPSDTVTVIADPTGAVVGFRHVPPDWVFGTDGHGAYAWAELNTRDGNAADEFFGELCGYEITQIGDGQAVDYTIWATQGHTVLGRQRMGRAFTPDTPAHWMVYFTAAPEIGTDSAASRVLELGGRVTVEPYDTPFGRITVVADHTGAVFSVIDPSRTTPLSEEESTESRVDDPYDD</sequence>
<dbReference type="SUPFAM" id="SSF54593">
    <property type="entry name" value="Glyoxalase/Bleomycin resistance protein/Dihydroxybiphenyl dioxygenase"/>
    <property type="match status" value="2"/>
</dbReference>
<dbReference type="InterPro" id="IPR041581">
    <property type="entry name" value="Glyoxalase_6"/>
</dbReference>
<dbReference type="OrthoDB" id="9793039at2"/>
<dbReference type="PROSITE" id="PS51819">
    <property type="entry name" value="VOC"/>
    <property type="match status" value="2"/>
</dbReference>
<dbReference type="PANTHER" id="PTHR33993:SF10">
    <property type="entry name" value="CONSERVED PROTEIN"/>
    <property type="match status" value="1"/>
</dbReference>
<keyword evidence="4" id="KW-1185">Reference proteome</keyword>
<name>A0A2P8II80_SACCR</name>
<protein>
    <recommendedName>
        <fullName evidence="2">VOC domain-containing protein</fullName>
    </recommendedName>
</protein>
<dbReference type="EMBL" id="PYAX01000001">
    <property type="protein sequence ID" value="PSL58186.1"/>
    <property type="molecule type" value="Genomic_DNA"/>
</dbReference>
<gene>
    <name evidence="3" type="ORF">B0I31_101402</name>
</gene>
<proteinExistence type="predicted"/>
<dbReference type="PANTHER" id="PTHR33993">
    <property type="entry name" value="GLYOXALASE-RELATED"/>
    <property type="match status" value="1"/>
</dbReference>
<dbReference type="InterPro" id="IPR029068">
    <property type="entry name" value="Glyas_Bleomycin-R_OHBP_Dase"/>
</dbReference>
<accession>A0A2P8II80</accession>
<feature type="domain" description="VOC" evidence="2">
    <location>
        <begin position="131"/>
        <end position="250"/>
    </location>
</feature>
<dbReference type="Gene3D" id="3.10.180.10">
    <property type="entry name" value="2,3-Dihydroxybiphenyl 1,2-Dioxygenase, domain 1"/>
    <property type="match status" value="2"/>
</dbReference>
<dbReference type="Proteomes" id="UP000241118">
    <property type="component" value="Unassembled WGS sequence"/>
</dbReference>
<evidence type="ECO:0000259" key="2">
    <source>
        <dbReference type="PROSITE" id="PS51819"/>
    </source>
</evidence>
<dbReference type="Pfam" id="PF18029">
    <property type="entry name" value="Glyoxalase_6"/>
    <property type="match status" value="1"/>
</dbReference>
<evidence type="ECO:0000313" key="4">
    <source>
        <dbReference type="Proteomes" id="UP000241118"/>
    </source>
</evidence>
<feature type="region of interest" description="Disordered" evidence="1">
    <location>
        <begin position="249"/>
        <end position="272"/>
    </location>
</feature>
<dbReference type="InterPro" id="IPR037523">
    <property type="entry name" value="VOC_core"/>
</dbReference>
<evidence type="ECO:0000256" key="1">
    <source>
        <dbReference type="SAM" id="MobiDB-lite"/>
    </source>
</evidence>
<feature type="compositionally biased region" description="Basic and acidic residues" evidence="1">
    <location>
        <begin position="262"/>
        <end position="272"/>
    </location>
</feature>
<evidence type="ECO:0000313" key="3">
    <source>
        <dbReference type="EMBL" id="PSL58186.1"/>
    </source>
</evidence>
<dbReference type="CDD" id="cd07247">
    <property type="entry name" value="SgaA_N_like"/>
    <property type="match status" value="2"/>
</dbReference>
<dbReference type="InterPro" id="IPR052164">
    <property type="entry name" value="Anthracycline_SecMetBiosynth"/>
</dbReference>
<organism evidence="3 4">
    <name type="scientific">Saccharothrix carnea</name>
    <dbReference type="NCBI Taxonomy" id="1280637"/>
    <lineage>
        <taxon>Bacteria</taxon>
        <taxon>Bacillati</taxon>
        <taxon>Actinomycetota</taxon>
        <taxon>Actinomycetes</taxon>
        <taxon>Pseudonocardiales</taxon>
        <taxon>Pseudonocardiaceae</taxon>
        <taxon>Saccharothrix</taxon>
    </lineage>
</organism>
<dbReference type="RefSeq" id="WP_106613534.1">
    <property type="nucleotide sequence ID" value="NZ_PYAX01000001.1"/>
</dbReference>
<feature type="domain" description="VOC" evidence="2">
    <location>
        <begin position="17"/>
        <end position="130"/>
    </location>
</feature>
<comment type="caution">
    <text evidence="3">The sequence shown here is derived from an EMBL/GenBank/DDBJ whole genome shotgun (WGS) entry which is preliminary data.</text>
</comment>
<reference evidence="3 4" key="1">
    <citation type="submission" date="2018-03" db="EMBL/GenBank/DDBJ databases">
        <title>Genomic Encyclopedia of Type Strains, Phase III (KMG-III): the genomes of soil and plant-associated and newly described type strains.</title>
        <authorList>
            <person name="Whitman W."/>
        </authorList>
    </citation>
    <scope>NUCLEOTIDE SEQUENCE [LARGE SCALE GENOMIC DNA]</scope>
    <source>
        <strain evidence="3 4">CGMCC 4.7097</strain>
    </source>
</reference>